<keyword evidence="2" id="KW-1185">Reference proteome</keyword>
<reference evidence="1 2" key="1">
    <citation type="journal article" date="2020" name="Mol. Biol. Evol.">
        <title>Distinct Expression and Methylation Patterns for Genes with Different Fates following a Single Whole-Genome Duplication in Flowering Plants.</title>
        <authorList>
            <person name="Shi T."/>
            <person name="Rahmani R.S."/>
            <person name="Gugger P.F."/>
            <person name="Wang M."/>
            <person name="Li H."/>
            <person name="Zhang Y."/>
            <person name="Li Z."/>
            <person name="Wang Q."/>
            <person name="Van de Peer Y."/>
            <person name="Marchal K."/>
            <person name="Chen J."/>
        </authorList>
    </citation>
    <scope>NUCLEOTIDE SEQUENCE [LARGE SCALE GENOMIC DNA]</scope>
    <source>
        <tissue evidence="1">Leaf</tissue>
    </source>
</reference>
<proteinExistence type="predicted"/>
<dbReference type="Proteomes" id="UP000607653">
    <property type="component" value="Unassembled WGS sequence"/>
</dbReference>
<gene>
    <name evidence="1" type="ORF">HUJ06_010636</name>
</gene>
<evidence type="ECO:0000313" key="1">
    <source>
        <dbReference type="EMBL" id="DAD31785.1"/>
    </source>
</evidence>
<evidence type="ECO:0000313" key="2">
    <source>
        <dbReference type="Proteomes" id="UP000607653"/>
    </source>
</evidence>
<accession>A0A822YLC2</accession>
<sequence length="163" mass="18579">MSSCLERMARKRSKEEESFRMVGNATKSQKFNSEWDVKAFLGVAGGKKTMRNSVQKGMEGLVASKVGEDVKRVVGDSVFTTVPENATMEGVMGWDEEWPWFSSLVEEQTLWGWFWFPDWDTGCMADGSYVAENEVLWDDDIWQLKDIKEIPCPSSSTQEKQGR</sequence>
<protein>
    <submittedName>
        <fullName evidence="1">Uncharacterized protein</fullName>
    </submittedName>
</protein>
<name>A0A822YLC2_NELNU</name>
<comment type="caution">
    <text evidence="1">The sequence shown here is derived from an EMBL/GenBank/DDBJ whole genome shotgun (WGS) entry which is preliminary data.</text>
</comment>
<dbReference type="AlphaFoldDB" id="A0A822YLC2"/>
<dbReference type="EMBL" id="DUZY01000003">
    <property type="protein sequence ID" value="DAD31785.1"/>
    <property type="molecule type" value="Genomic_DNA"/>
</dbReference>
<organism evidence="1 2">
    <name type="scientific">Nelumbo nucifera</name>
    <name type="common">Sacred lotus</name>
    <dbReference type="NCBI Taxonomy" id="4432"/>
    <lineage>
        <taxon>Eukaryota</taxon>
        <taxon>Viridiplantae</taxon>
        <taxon>Streptophyta</taxon>
        <taxon>Embryophyta</taxon>
        <taxon>Tracheophyta</taxon>
        <taxon>Spermatophyta</taxon>
        <taxon>Magnoliopsida</taxon>
        <taxon>Proteales</taxon>
        <taxon>Nelumbonaceae</taxon>
        <taxon>Nelumbo</taxon>
    </lineage>
</organism>